<accession>A0A9I9EEU8</accession>
<organism evidence="2">
    <name type="scientific">Cucumis melo</name>
    <name type="common">Muskmelon</name>
    <dbReference type="NCBI Taxonomy" id="3656"/>
    <lineage>
        <taxon>Eukaryota</taxon>
        <taxon>Viridiplantae</taxon>
        <taxon>Streptophyta</taxon>
        <taxon>Embryophyta</taxon>
        <taxon>Tracheophyta</taxon>
        <taxon>Spermatophyta</taxon>
        <taxon>Magnoliopsida</taxon>
        <taxon>eudicotyledons</taxon>
        <taxon>Gunneridae</taxon>
        <taxon>Pentapetalae</taxon>
        <taxon>rosids</taxon>
        <taxon>fabids</taxon>
        <taxon>Cucurbitales</taxon>
        <taxon>Cucurbitaceae</taxon>
        <taxon>Benincaseae</taxon>
        <taxon>Cucumis</taxon>
    </lineage>
</organism>
<protein>
    <submittedName>
        <fullName evidence="2">Uncharacterized protein</fullName>
    </submittedName>
</protein>
<proteinExistence type="predicted"/>
<sequence length="105" mass="12233">MEAIVFMALLPLPPETFELFDDIVFNYHLARELLIFLQEADPSRPYTFVCASEFAEAFKNSKFGKNLKLELNYSYDKSQTHLLALAKTKFAASKWKLFRACFPRE</sequence>
<dbReference type="Gramene" id="MELO3C032791.2.1">
    <property type="protein sequence ID" value="MELO3C032791.2.1"/>
    <property type="gene ID" value="MELO3C032791.2"/>
</dbReference>
<keyword evidence="1" id="KW-0813">Transport</keyword>
<evidence type="ECO:0000256" key="1">
    <source>
        <dbReference type="ARBA" id="ARBA00022448"/>
    </source>
</evidence>
<dbReference type="EnsemblPlants" id="MELO3C032791.2.1">
    <property type="protein sequence ID" value="MELO3C032791.2.1"/>
    <property type="gene ID" value="MELO3C032791.2"/>
</dbReference>
<reference evidence="2" key="1">
    <citation type="submission" date="2023-03" db="UniProtKB">
        <authorList>
            <consortium name="EnsemblPlants"/>
        </authorList>
    </citation>
    <scope>IDENTIFICATION</scope>
</reference>
<dbReference type="AlphaFoldDB" id="A0A9I9EEU8"/>
<evidence type="ECO:0000313" key="2">
    <source>
        <dbReference type="EnsemblPlants" id="MELO3C032791.2.1"/>
    </source>
</evidence>
<dbReference type="PANTHER" id="PTHR19241">
    <property type="entry name" value="ATP-BINDING CASSETTE TRANSPORTER"/>
    <property type="match status" value="1"/>
</dbReference>
<name>A0A9I9EEU8_CUCME</name>